<feature type="coiled-coil region" evidence="1">
    <location>
        <begin position="125"/>
        <end position="169"/>
    </location>
</feature>
<name>A0A9Q1GZ81_9CARY</name>
<organism evidence="2 3">
    <name type="scientific">Carnegiea gigantea</name>
    <dbReference type="NCBI Taxonomy" id="171969"/>
    <lineage>
        <taxon>Eukaryota</taxon>
        <taxon>Viridiplantae</taxon>
        <taxon>Streptophyta</taxon>
        <taxon>Embryophyta</taxon>
        <taxon>Tracheophyta</taxon>
        <taxon>Spermatophyta</taxon>
        <taxon>Magnoliopsida</taxon>
        <taxon>eudicotyledons</taxon>
        <taxon>Gunneridae</taxon>
        <taxon>Pentapetalae</taxon>
        <taxon>Caryophyllales</taxon>
        <taxon>Cactineae</taxon>
        <taxon>Cactaceae</taxon>
        <taxon>Cactoideae</taxon>
        <taxon>Echinocereeae</taxon>
        <taxon>Carnegiea</taxon>
    </lineage>
</organism>
<keyword evidence="1" id="KW-0175">Coiled coil</keyword>
<keyword evidence="3" id="KW-1185">Reference proteome</keyword>
<comment type="caution">
    <text evidence="2">The sequence shown here is derived from an EMBL/GenBank/DDBJ whole genome shotgun (WGS) entry which is preliminary data.</text>
</comment>
<protein>
    <submittedName>
        <fullName evidence="2">Uncharacterized protein</fullName>
    </submittedName>
</protein>
<accession>A0A9Q1GZ81</accession>
<dbReference type="EMBL" id="JAKOGI010001045">
    <property type="protein sequence ID" value="KAJ8428157.1"/>
    <property type="molecule type" value="Genomic_DNA"/>
</dbReference>
<evidence type="ECO:0000313" key="3">
    <source>
        <dbReference type="Proteomes" id="UP001153076"/>
    </source>
</evidence>
<sequence>MAALMASRQRISLTPTTLDYIYHGLGEAASHLDHLGKANTIFPIYNIVGWLAELFPSLYSNRPNSDCPGDFPSLVYYAGLLGKEIFGIVETVVKIENSVDVDQVKALSNQDITCSSEIVHIEDQLNNLSSKASKHKVKEQELLREEEWVRQMQEDLTAQQQVLLEAEGKLKSSPDSKKEEAE</sequence>
<evidence type="ECO:0000256" key="1">
    <source>
        <dbReference type="SAM" id="Coils"/>
    </source>
</evidence>
<dbReference type="AlphaFoldDB" id="A0A9Q1GZ81"/>
<proteinExistence type="predicted"/>
<evidence type="ECO:0000313" key="2">
    <source>
        <dbReference type="EMBL" id="KAJ8428157.1"/>
    </source>
</evidence>
<gene>
    <name evidence="2" type="ORF">Cgig2_028032</name>
</gene>
<dbReference type="Proteomes" id="UP001153076">
    <property type="component" value="Unassembled WGS sequence"/>
</dbReference>
<reference evidence="2" key="1">
    <citation type="submission" date="2022-04" db="EMBL/GenBank/DDBJ databases">
        <title>Carnegiea gigantea Genome sequencing and assembly v2.</title>
        <authorList>
            <person name="Copetti D."/>
            <person name="Sanderson M.J."/>
            <person name="Burquez A."/>
            <person name="Wojciechowski M.F."/>
        </authorList>
    </citation>
    <scope>NUCLEOTIDE SEQUENCE</scope>
    <source>
        <strain evidence="2">SGP5-SGP5p</strain>
        <tissue evidence="2">Aerial part</tissue>
    </source>
</reference>